<evidence type="ECO:0000256" key="1">
    <source>
        <dbReference type="ARBA" id="ARBA00023002"/>
    </source>
</evidence>
<dbReference type="PANTHER" id="PTHR43088">
    <property type="entry name" value="SUBUNIT OF PYRUVATE:FLAVODOXIN OXIDOREDUCTASE-RELATED"/>
    <property type="match status" value="1"/>
</dbReference>
<dbReference type="InterPro" id="IPR009014">
    <property type="entry name" value="Transketo_C/PFOR_II"/>
</dbReference>
<dbReference type="PANTHER" id="PTHR43088:SF1">
    <property type="entry name" value="SUBUNIT OF PYRUVATE:FLAVODOXIN OXIDOREDUCTASE"/>
    <property type="match status" value="1"/>
</dbReference>
<evidence type="ECO:0000259" key="3">
    <source>
        <dbReference type="Pfam" id="PF17147"/>
    </source>
</evidence>
<reference evidence="4 5" key="1">
    <citation type="journal article" date="2015" name="MBio">
        <title>Genome-Resolved Metagenomic Analysis Reveals Roles for Candidate Phyla and Other Microbial Community Members in Biogeochemical Transformations in Oil Reservoirs.</title>
        <authorList>
            <person name="Hu P."/>
            <person name="Tom L."/>
            <person name="Singh A."/>
            <person name="Thomas B.C."/>
            <person name="Baker B.J."/>
            <person name="Piceno Y.M."/>
            <person name="Andersen G.L."/>
            <person name="Banfield J.F."/>
        </authorList>
    </citation>
    <scope>NUCLEOTIDE SEQUENCE [LARGE SCALE GENOMIC DNA]</scope>
    <source>
        <strain evidence="4">46_16</strain>
    </source>
</reference>
<sequence>MAKELIKGNTAVAEAALSAGLEAYFGYPITPQTELLEHLSARMPEIGRPFVQAESELGAINMVYGAACTGKRVMTSSSSPGVSLMMEGLSYIAGTEVPAVLVDVVRGGPGLGNIAPAQGDYNQIVHGGGHGDYHLLVLAPASVQEAVDLTVLAFDLAEKYRHIVAILLDGSIGQMMEPAELPPMQPLKTDIPDWAVRGTDGGEKRVLTSINLDPPAQEVMNLRLMKRWQEIEKNEVRYKGYYLEDAEYVVVGFGTAGRISLSAVRAAREQGIKVGLLRPITLAPFPKDILDELTEKTKAFLVVEMNSGQMLEDVRLVVRGRKPVEFFGRMGGVVPYPDEVLTEIKRLVAGPLTTEGHPRDRWLARLSETIG</sequence>
<evidence type="ECO:0000259" key="2">
    <source>
        <dbReference type="Pfam" id="PF01855"/>
    </source>
</evidence>
<feature type="domain" description="Pyruvate:ferredoxin oxidoreductase core" evidence="3">
    <location>
        <begin position="246"/>
        <end position="340"/>
    </location>
</feature>
<dbReference type="InterPro" id="IPR002880">
    <property type="entry name" value="Pyrv_Fd/Flavodoxin_OxRdtase_N"/>
</dbReference>
<dbReference type="GO" id="GO:0016491">
    <property type="term" value="F:oxidoreductase activity"/>
    <property type="evidence" value="ECO:0007669"/>
    <property type="project" value="UniProtKB-KW"/>
</dbReference>
<comment type="caution">
    <text evidence="4">The sequence shown here is derived from an EMBL/GenBank/DDBJ whole genome shotgun (WGS) entry which is preliminary data.</text>
</comment>
<dbReference type="PATRIC" id="fig|167964.4.peg.1145"/>
<dbReference type="SUPFAM" id="SSF52518">
    <property type="entry name" value="Thiamin diphosphate-binding fold (THDP-binding)"/>
    <property type="match status" value="1"/>
</dbReference>
<dbReference type="Gene3D" id="3.40.50.920">
    <property type="match status" value="1"/>
</dbReference>
<dbReference type="Proteomes" id="UP000064249">
    <property type="component" value="Unassembled WGS sequence"/>
</dbReference>
<feature type="domain" description="Pyruvate flavodoxin/ferredoxin oxidoreductase pyrimidine binding" evidence="2">
    <location>
        <begin position="14"/>
        <end position="185"/>
    </location>
</feature>
<accession>A0A101FWY0</accession>
<dbReference type="InterPro" id="IPR029061">
    <property type="entry name" value="THDP-binding"/>
</dbReference>
<dbReference type="EMBL" id="LGFU01000098">
    <property type="protein sequence ID" value="KUK45984.1"/>
    <property type="molecule type" value="Genomic_DNA"/>
</dbReference>
<dbReference type="Gene3D" id="3.40.50.970">
    <property type="match status" value="1"/>
</dbReference>
<dbReference type="InterPro" id="IPR052368">
    <property type="entry name" value="2-oxoacid_oxidoreductase"/>
</dbReference>
<dbReference type="AlphaFoldDB" id="A0A101FWY0"/>
<keyword evidence="1" id="KW-0560">Oxidoreductase</keyword>
<dbReference type="Pfam" id="PF01855">
    <property type="entry name" value="POR_N"/>
    <property type="match status" value="1"/>
</dbReference>
<evidence type="ECO:0000313" key="4">
    <source>
        <dbReference type="EMBL" id="KUK45984.1"/>
    </source>
</evidence>
<dbReference type="Pfam" id="PF17147">
    <property type="entry name" value="PFOR_II"/>
    <property type="match status" value="1"/>
</dbReference>
<name>A0A101FWY0_9CHLR</name>
<gene>
    <name evidence="4" type="ORF">XD73_1141</name>
</gene>
<protein>
    <submittedName>
        <fullName evidence="4">Putative 2-oxoglutarate ferredoxin oxidoreductase alpha subunit</fullName>
    </submittedName>
</protein>
<proteinExistence type="predicted"/>
<evidence type="ECO:0000313" key="5">
    <source>
        <dbReference type="Proteomes" id="UP000064249"/>
    </source>
</evidence>
<dbReference type="InterPro" id="IPR033412">
    <property type="entry name" value="PFOR_II"/>
</dbReference>
<organism evidence="4 5">
    <name type="scientific">Anaerolinea thermophila</name>
    <dbReference type="NCBI Taxonomy" id="167964"/>
    <lineage>
        <taxon>Bacteria</taxon>
        <taxon>Bacillati</taxon>
        <taxon>Chloroflexota</taxon>
        <taxon>Anaerolineae</taxon>
        <taxon>Anaerolineales</taxon>
        <taxon>Anaerolineaceae</taxon>
        <taxon>Anaerolinea</taxon>
    </lineage>
</organism>
<dbReference type="NCBIfam" id="NF005507">
    <property type="entry name" value="PRK07119.1"/>
    <property type="match status" value="1"/>
</dbReference>
<dbReference type="SUPFAM" id="SSF52922">
    <property type="entry name" value="TK C-terminal domain-like"/>
    <property type="match status" value="1"/>
</dbReference>
<dbReference type="CDD" id="cd07034">
    <property type="entry name" value="TPP_PYR_PFOR_IOR-alpha_like"/>
    <property type="match status" value="1"/>
</dbReference>